<keyword evidence="3" id="KW-1185">Reference proteome</keyword>
<dbReference type="RefSeq" id="WP_326504617.1">
    <property type="nucleotide sequence ID" value="NZ_JAWIIV010000001.1"/>
</dbReference>
<protein>
    <recommendedName>
        <fullName evidence="4">Transmembrane protein</fullName>
    </recommendedName>
</protein>
<keyword evidence="1" id="KW-0812">Transmembrane</keyword>
<keyword evidence="1" id="KW-0472">Membrane</keyword>
<dbReference type="EMBL" id="JAWIIV010000001">
    <property type="protein sequence ID" value="MEC4717872.1"/>
    <property type="molecule type" value="Genomic_DNA"/>
</dbReference>
<proteinExistence type="predicted"/>
<organism evidence="2 3">
    <name type="scientific">Noviherbaspirillum album</name>
    <dbReference type="NCBI Taxonomy" id="3080276"/>
    <lineage>
        <taxon>Bacteria</taxon>
        <taxon>Pseudomonadati</taxon>
        <taxon>Pseudomonadota</taxon>
        <taxon>Betaproteobacteria</taxon>
        <taxon>Burkholderiales</taxon>
        <taxon>Oxalobacteraceae</taxon>
        <taxon>Noviherbaspirillum</taxon>
    </lineage>
</organism>
<dbReference type="Proteomes" id="UP001352263">
    <property type="component" value="Unassembled WGS sequence"/>
</dbReference>
<evidence type="ECO:0000256" key="1">
    <source>
        <dbReference type="SAM" id="Phobius"/>
    </source>
</evidence>
<name>A0ABU6J2N7_9BURK</name>
<comment type="caution">
    <text evidence="2">The sequence shown here is derived from an EMBL/GenBank/DDBJ whole genome shotgun (WGS) entry which is preliminary data.</text>
</comment>
<feature type="transmembrane region" description="Helical" evidence="1">
    <location>
        <begin position="7"/>
        <end position="28"/>
    </location>
</feature>
<evidence type="ECO:0000313" key="3">
    <source>
        <dbReference type="Proteomes" id="UP001352263"/>
    </source>
</evidence>
<feature type="transmembrane region" description="Helical" evidence="1">
    <location>
        <begin position="58"/>
        <end position="81"/>
    </location>
</feature>
<reference evidence="2 3" key="1">
    <citation type="submission" date="2023-10" db="EMBL/GenBank/DDBJ databases">
        <title>Noviherbaspirillum sp. CPCC 100848 genome assembly.</title>
        <authorList>
            <person name="Li X.Y."/>
            <person name="Fang X.M."/>
        </authorList>
    </citation>
    <scope>NUCLEOTIDE SEQUENCE [LARGE SCALE GENOMIC DNA]</scope>
    <source>
        <strain evidence="2 3">CPCC 100848</strain>
    </source>
</reference>
<evidence type="ECO:0008006" key="4">
    <source>
        <dbReference type="Google" id="ProtNLM"/>
    </source>
</evidence>
<keyword evidence="1" id="KW-1133">Transmembrane helix</keyword>
<gene>
    <name evidence="2" type="ORF">RY831_01800</name>
</gene>
<dbReference type="PROSITE" id="PS51257">
    <property type="entry name" value="PROKAR_LIPOPROTEIN"/>
    <property type="match status" value="1"/>
</dbReference>
<evidence type="ECO:0000313" key="2">
    <source>
        <dbReference type="EMBL" id="MEC4717872.1"/>
    </source>
</evidence>
<accession>A0ABU6J2N7</accession>
<sequence length="97" mass="10979">MMRFTKAVYLSTLWIVLSLSCALLWISFPELWPYVPLPSWSWTDRLLRSADPDDIAELQLLISFAICSSVMAAGFAAIALIRLKCRLNSSLAETREI</sequence>